<sequence>MRKSRLGRLVASLIVIMFIFSMATFNFSMAATTNVANTNLTVHFKNISGWGIPNIYYYASGKTGPSWPGIKMNSEANGWYSYTISGWSSASVLFNDGKNQMPGPGQPGVNVTQESWYKDGKLYTSNPEQTIIPTSISITSASSVNVGSTIPLSSIVTYSDGSQKNDSATWTISDSTVGTLDSTTGSQVNLKGVTKGTVTVTASVGSISVSKSITIVDNQVSSGIKVHFYTTWTSPKIYYWAVQPTSAMASASWPGVAMTAEGNGWYNYQFNNVTSTNIIFNGSNQQTADLSRTSGEWWYKDNAWYSSNPDKDVTAPTVTTTPSEGNQEATSLDVTLNVKDDKDSNPKAYYTIDGTDPVIGQNLYSGKINIAKDTIIKVIAVDASGNKSSIYTFSFKLGRDVTPPVVTTSVAPDTYKDGQIVSLTVKDNMDPNPKVYYTTDGSEPTTNSALYNGTGIAINKTTTISTLGIDSSGNKVVQYFRFVIGNDVTRTDFRDESIYFVITTRFYDGDTTNNVHCWDDTKAGNPDSDPAWRGDFEGLIQKLDYIKALGFSAVWITPIVKNASGYDYHGYHAINFSEIDPRYATKSKGETAEQSYQRLINEAHKRGMKIIQDIVLNHTSNFGEENLFPMFKRNSPTGLNETANNAITQVINPWLPKNYDSLTPSQQFDARISAMKNDSTDTNNIYHHEKSLSWESYTVQTGQIAGDCVDLNTENPAVQNYLTKAYDKYIDMGVDSFRVDTVKHISRLDFNNSFIPEFKKRGGDNFYMFGEVCSRYRDVWNSGIPAISAPFYTWKESKTYPWGDLAANTQSVAQNWQDNSTTANQPTSNNAFLNGNSYHTPDWSKRSGLDVIDFPMHWAFNNARDAFSTALGGDKYYSDPTWNVTYVDSHDYAPDGAPENQRFAGSQDTWAENLDLMFTFRGIPCILYGSEVEFQKGMPIDVGPNAPLSKTGRAYFGDKIEGNVSVTDFGKYTNATGTMAQTLNYPLAQHIRRLNQIRRAVPALRRGEYSTEGVSGDGMAFKRRYTDSSKGIDSYCLVSVSGNATFTGVLNGTYVDVITGDTKTVTNGTLTANCSGKGNMRVYVLNLSGNAAPGKVGDAGTYLK</sequence>
<dbReference type="EMBL" id="BROD01000001">
    <property type="protein sequence ID" value="GKX66547.1"/>
    <property type="molecule type" value="Genomic_DNA"/>
</dbReference>
<accession>A0ACB5RBE3</accession>
<gene>
    <name evidence="1" type="ORF">rsdtw13_18050</name>
</gene>
<comment type="caution">
    <text evidence="1">The sequence shown here is derived from an EMBL/GenBank/DDBJ whole genome shotgun (WGS) entry which is preliminary data.</text>
</comment>
<evidence type="ECO:0000313" key="1">
    <source>
        <dbReference type="EMBL" id="GKX66547.1"/>
    </source>
</evidence>
<name>A0ACB5RBE3_9CLOT</name>
<reference evidence="1" key="1">
    <citation type="journal article" date="2025" name="Int. J. Syst. Evol. Microbiol.">
        <title>Inconstantimicrobium mannanitabidum sp. nov., a novel member of the family Clostridiaceae isolated from anoxic soil under the treatment of reductive soil disinfestation.</title>
        <authorList>
            <person name="Ueki A."/>
            <person name="Tonouchi A."/>
            <person name="Honma S."/>
            <person name="Kaku N."/>
            <person name="Ueki K."/>
        </authorList>
    </citation>
    <scope>NUCLEOTIDE SEQUENCE</scope>
    <source>
        <strain evidence="1">TW13</strain>
    </source>
</reference>
<dbReference type="Proteomes" id="UP001058074">
    <property type="component" value="Unassembled WGS sequence"/>
</dbReference>
<proteinExistence type="predicted"/>
<evidence type="ECO:0000313" key="2">
    <source>
        <dbReference type="Proteomes" id="UP001058074"/>
    </source>
</evidence>
<organism evidence="1 2">
    <name type="scientific">Inconstantimicrobium mannanitabidum</name>
    <dbReference type="NCBI Taxonomy" id="1604901"/>
    <lineage>
        <taxon>Bacteria</taxon>
        <taxon>Bacillati</taxon>
        <taxon>Bacillota</taxon>
        <taxon>Clostridia</taxon>
        <taxon>Eubacteriales</taxon>
        <taxon>Clostridiaceae</taxon>
        <taxon>Inconstantimicrobium</taxon>
    </lineage>
</organism>
<keyword evidence="2" id="KW-1185">Reference proteome</keyword>
<protein>
    <submittedName>
        <fullName evidence="1">Alpha-amylase</fullName>
    </submittedName>
</protein>